<dbReference type="HOGENOM" id="CLU_036577_3_1_7"/>
<comment type="function">
    <text evidence="1">Condensation of UDP-2,3-diacylglucosamine and 2,3-diacylglucosamine-1-phosphate to form lipid A disaccharide, a precursor of lipid A, a phosphorylated glycolipid that anchors the lipopolysaccharide to the outer membrane of the cell.</text>
</comment>
<evidence type="ECO:0000256" key="7">
    <source>
        <dbReference type="ARBA" id="ARBA00022679"/>
    </source>
</evidence>
<sequence length="380" mass="41894">MNEQHTAARPIWISAGEASGDMHGAALMRGFAAAGARREFTGMGGPAMLAEGFDAEFGSHEVSLVGFTEVFAHLPRIVGLLGRVYKRLKQVRPSAVVLVDAPDFNFLVARMARRLGIPAYYYISPQVWAWRKGRVNFLRDYVRKVLCILPFEQEFYRSHGAHADYVGHPLLDEIPLDRLDAMQPEPKRIGILPGSRRREVATLLPLFGQAAGMLYARDPELRFTLVRAPGMDEALLRQHLPPELPVEIVGPAERYLHMRRCRLLLAASGTVTLETALIGTPTVVAYIVSPLTYALGRMLIDIPFFSLPNLIMGRQVIPELLQAEATPERMVAEAEPWLRDEAAYAAVKADLAGLREKCGAPGAAGRAAGIILEDLRSLGR</sequence>
<evidence type="ECO:0000256" key="5">
    <source>
        <dbReference type="ARBA" id="ARBA00022556"/>
    </source>
</evidence>
<dbReference type="GO" id="GO:0009245">
    <property type="term" value="P:lipid A biosynthetic process"/>
    <property type="evidence" value="ECO:0007669"/>
    <property type="project" value="UniProtKB-UniRule"/>
</dbReference>
<keyword evidence="6" id="KW-0328">Glycosyltransferase</keyword>
<dbReference type="GO" id="GO:0008915">
    <property type="term" value="F:lipid-A-disaccharide synthase activity"/>
    <property type="evidence" value="ECO:0007669"/>
    <property type="project" value="UniProtKB-UniRule"/>
</dbReference>
<dbReference type="GO" id="GO:0005543">
    <property type="term" value="F:phospholipid binding"/>
    <property type="evidence" value="ECO:0007669"/>
    <property type="project" value="TreeGrafter"/>
</dbReference>
<dbReference type="PANTHER" id="PTHR30372">
    <property type="entry name" value="LIPID-A-DISACCHARIDE SYNTHASE"/>
    <property type="match status" value="1"/>
</dbReference>
<dbReference type="KEGG" id="daf:Desaf_1502"/>
<evidence type="ECO:0000313" key="12">
    <source>
        <dbReference type="Proteomes" id="UP000007844"/>
    </source>
</evidence>
<gene>
    <name evidence="11" type="ORF">Desaf_1502</name>
</gene>
<dbReference type="GO" id="GO:0016020">
    <property type="term" value="C:membrane"/>
    <property type="evidence" value="ECO:0007669"/>
    <property type="project" value="GOC"/>
</dbReference>
<evidence type="ECO:0000313" key="11">
    <source>
        <dbReference type="EMBL" id="EGJ49839.1"/>
    </source>
</evidence>
<dbReference type="SUPFAM" id="SSF53756">
    <property type="entry name" value="UDP-Glycosyltransferase/glycogen phosphorylase"/>
    <property type="match status" value="1"/>
</dbReference>
<dbReference type="InterPro" id="IPR003835">
    <property type="entry name" value="Glyco_trans_19"/>
</dbReference>
<dbReference type="STRING" id="690850.Desaf_1502"/>
<evidence type="ECO:0000256" key="10">
    <source>
        <dbReference type="NCBIfam" id="TIGR00215"/>
    </source>
</evidence>
<dbReference type="RefSeq" id="WP_014259623.1">
    <property type="nucleotide sequence ID" value="NC_016629.1"/>
</dbReference>
<organism evidence="11 12">
    <name type="scientific">Desulfocurvibacter africanus subsp. africanus str. Walvis Bay</name>
    <dbReference type="NCBI Taxonomy" id="690850"/>
    <lineage>
        <taxon>Bacteria</taxon>
        <taxon>Pseudomonadati</taxon>
        <taxon>Thermodesulfobacteriota</taxon>
        <taxon>Desulfovibrionia</taxon>
        <taxon>Desulfovibrionales</taxon>
        <taxon>Desulfovibrionaceae</taxon>
        <taxon>Desulfocurvibacter</taxon>
    </lineage>
</organism>
<evidence type="ECO:0000256" key="6">
    <source>
        <dbReference type="ARBA" id="ARBA00022676"/>
    </source>
</evidence>
<protein>
    <recommendedName>
        <fullName evidence="3 10">Lipid-A-disaccharide synthase</fullName>
        <ecNumber evidence="2 10">2.4.1.182</ecNumber>
    </recommendedName>
</protein>
<evidence type="ECO:0000256" key="2">
    <source>
        <dbReference type="ARBA" id="ARBA00012687"/>
    </source>
</evidence>
<evidence type="ECO:0000256" key="9">
    <source>
        <dbReference type="ARBA" id="ARBA00048975"/>
    </source>
</evidence>
<dbReference type="PANTHER" id="PTHR30372:SF4">
    <property type="entry name" value="LIPID-A-DISACCHARIDE SYNTHASE, MITOCHONDRIAL-RELATED"/>
    <property type="match status" value="1"/>
</dbReference>
<reference evidence="11 12" key="1">
    <citation type="journal article" date="2011" name="J. Bacteriol.">
        <title>Genome sequence of the mercury-methylating and pleomorphic Desulfovibrio africanus Strain Walvis Bay.</title>
        <authorList>
            <person name="Brown S.D."/>
            <person name="Wall J.D."/>
            <person name="Kucken A.M."/>
            <person name="Gilmour C.C."/>
            <person name="Podar M."/>
            <person name="Brandt C.C."/>
            <person name="Teshima H."/>
            <person name="Detter J.C."/>
            <person name="Han C.S."/>
            <person name="Land M.L."/>
            <person name="Lucas S."/>
            <person name="Han J."/>
            <person name="Pennacchio L."/>
            <person name="Nolan M."/>
            <person name="Pitluck S."/>
            <person name="Woyke T."/>
            <person name="Goodwin L."/>
            <person name="Palumbo A.V."/>
            <person name="Elias D.A."/>
        </authorList>
    </citation>
    <scope>NUCLEOTIDE SEQUENCE [LARGE SCALE GENOMIC DNA]</scope>
    <source>
        <strain evidence="11 12">Walvis Bay</strain>
    </source>
</reference>
<dbReference type="Proteomes" id="UP000007844">
    <property type="component" value="Chromosome"/>
</dbReference>
<keyword evidence="8" id="KW-0443">Lipid metabolism</keyword>
<comment type="catalytic activity">
    <reaction evidence="9">
        <text>a lipid X + a UDP-2-N,3-O-bis[(3R)-3-hydroxyacyl]-alpha-D-glucosamine = a lipid A disaccharide + UDP + H(+)</text>
        <dbReference type="Rhea" id="RHEA:67828"/>
        <dbReference type="ChEBI" id="CHEBI:15378"/>
        <dbReference type="ChEBI" id="CHEBI:58223"/>
        <dbReference type="ChEBI" id="CHEBI:137748"/>
        <dbReference type="ChEBI" id="CHEBI:176338"/>
        <dbReference type="ChEBI" id="CHEBI:176343"/>
        <dbReference type="EC" id="2.4.1.182"/>
    </reaction>
</comment>
<name>F3Z0L5_DESAF</name>
<dbReference type="NCBIfam" id="TIGR00215">
    <property type="entry name" value="lpxB"/>
    <property type="match status" value="1"/>
</dbReference>
<keyword evidence="12" id="KW-1185">Reference proteome</keyword>
<keyword evidence="7" id="KW-0808">Transferase</keyword>
<evidence type="ECO:0000256" key="1">
    <source>
        <dbReference type="ARBA" id="ARBA00002056"/>
    </source>
</evidence>
<dbReference type="EC" id="2.4.1.182" evidence="2 10"/>
<evidence type="ECO:0000256" key="4">
    <source>
        <dbReference type="ARBA" id="ARBA00022516"/>
    </source>
</evidence>
<evidence type="ECO:0000256" key="3">
    <source>
        <dbReference type="ARBA" id="ARBA00020902"/>
    </source>
</evidence>
<accession>F3Z0L5</accession>
<keyword evidence="5" id="KW-0441">Lipid A biosynthesis</keyword>
<proteinExistence type="predicted"/>
<keyword evidence="4" id="KW-0444">Lipid biosynthesis</keyword>
<dbReference type="Pfam" id="PF02684">
    <property type="entry name" value="LpxB"/>
    <property type="match status" value="1"/>
</dbReference>
<dbReference type="EMBL" id="CP003221">
    <property type="protein sequence ID" value="EGJ49839.1"/>
    <property type="molecule type" value="Genomic_DNA"/>
</dbReference>
<dbReference type="AlphaFoldDB" id="F3Z0L5"/>
<evidence type="ECO:0000256" key="8">
    <source>
        <dbReference type="ARBA" id="ARBA00023098"/>
    </source>
</evidence>
<dbReference type="eggNOG" id="COG0763">
    <property type="taxonomic scope" value="Bacteria"/>
</dbReference>